<dbReference type="InterPro" id="IPR050111">
    <property type="entry name" value="C-type_lectin/snaclec_domain"/>
</dbReference>
<feature type="domain" description="C-type lectin" evidence="1">
    <location>
        <begin position="34"/>
        <end position="146"/>
    </location>
</feature>
<proteinExistence type="predicted"/>
<gene>
    <name evidence="2" type="ORF">KR093_001902</name>
</gene>
<name>A0AAD4K3I2_9MUSC</name>
<dbReference type="PANTHER" id="PTHR22803">
    <property type="entry name" value="MANNOSE, PHOSPHOLIPASE, LECTIN RECEPTOR RELATED"/>
    <property type="match status" value="1"/>
</dbReference>
<dbReference type="Proteomes" id="UP001200034">
    <property type="component" value="Unassembled WGS sequence"/>
</dbReference>
<dbReference type="AlphaFoldDB" id="A0AAD4K3I2"/>
<feature type="non-terminal residue" evidence="2">
    <location>
        <position position="1"/>
    </location>
</feature>
<evidence type="ECO:0000259" key="1">
    <source>
        <dbReference type="PROSITE" id="PS50041"/>
    </source>
</evidence>
<dbReference type="InterPro" id="IPR016187">
    <property type="entry name" value="CTDL_fold"/>
</dbReference>
<keyword evidence="3" id="KW-1185">Reference proteome</keyword>
<dbReference type="SUPFAM" id="SSF56436">
    <property type="entry name" value="C-type lectin-like"/>
    <property type="match status" value="1"/>
</dbReference>
<sequence>PSNLLNLLVVPSALAPMNQVTSLSDLETNFPLQIGNKLYRVVNKHVNWYKAAHNCRQKGGNLLNIESAVEMDAILAVIPIDRYWMSANCLAGNREFISLATGEAMSYSRWDTGEPNNLTGDEFCGEFDRTAFNDNSCFRLRKYICE</sequence>
<feature type="non-terminal residue" evidence="2">
    <location>
        <position position="146"/>
    </location>
</feature>
<organism evidence="2 3">
    <name type="scientific">Drosophila rubida</name>
    <dbReference type="NCBI Taxonomy" id="30044"/>
    <lineage>
        <taxon>Eukaryota</taxon>
        <taxon>Metazoa</taxon>
        <taxon>Ecdysozoa</taxon>
        <taxon>Arthropoda</taxon>
        <taxon>Hexapoda</taxon>
        <taxon>Insecta</taxon>
        <taxon>Pterygota</taxon>
        <taxon>Neoptera</taxon>
        <taxon>Endopterygota</taxon>
        <taxon>Diptera</taxon>
        <taxon>Brachycera</taxon>
        <taxon>Muscomorpha</taxon>
        <taxon>Ephydroidea</taxon>
        <taxon>Drosophilidae</taxon>
        <taxon>Drosophila</taxon>
    </lineage>
</organism>
<evidence type="ECO:0000313" key="3">
    <source>
        <dbReference type="Proteomes" id="UP001200034"/>
    </source>
</evidence>
<dbReference type="InterPro" id="IPR001304">
    <property type="entry name" value="C-type_lectin-like"/>
</dbReference>
<dbReference type="InterPro" id="IPR016186">
    <property type="entry name" value="C-type_lectin-like/link_sf"/>
</dbReference>
<dbReference type="PROSITE" id="PS50041">
    <property type="entry name" value="C_TYPE_LECTIN_2"/>
    <property type="match status" value="1"/>
</dbReference>
<evidence type="ECO:0000313" key="2">
    <source>
        <dbReference type="EMBL" id="KAH8376882.1"/>
    </source>
</evidence>
<dbReference type="Pfam" id="PF00059">
    <property type="entry name" value="Lectin_C"/>
    <property type="match status" value="1"/>
</dbReference>
<dbReference type="CDD" id="cd00037">
    <property type="entry name" value="CLECT"/>
    <property type="match status" value="1"/>
</dbReference>
<reference evidence="2" key="1">
    <citation type="journal article" date="2021" name="Mol. Ecol. Resour.">
        <title>Phylogenomic analyses of the genus Drosophila reveals genomic signals of climate adaptation.</title>
        <authorList>
            <person name="Li F."/>
            <person name="Rane R.V."/>
            <person name="Luria V."/>
            <person name="Xiong Z."/>
            <person name="Chen J."/>
            <person name="Li Z."/>
            <person name="Catullo R.A."/>
            <person name="Griffin P.C."/>
            <person name="Schiffer M."/>
            <person name="Pearce S."/>
            <person name="Lee S.F."/>
            <person name="McElroy K."/>
            <person name="Stocker A."/>
            <person name="Shirriffs J."/>
            <person name="Cockerell F."/>
            <person name="Coppin C."/>
            <person name="Sgro C.M."/>
            <person name="Karger A."/>
            <person name="Cain J.W."/>
            <person name="Weber J.A."/>
            <person name="Santpere G."/>
            <person name="Kirschner M.W."/>
            <person name="Hoffmann A.A."/>
            <person name="Oakeshott J.G."/>
            <person name="Zhang G."/>
        </authorList>
    </citation>
    <scope>NUCLEOTIDE SEQUENCE</scope>
    <source>
        <strain evidence="2">BGI-SZ-2011g</strain>
    </source>
</reference>
<dbReference type="Gene3D" id="3.10.100.10">
    <property type="entry name" value="Mannose-Binding Protein A, subunit A"/>
    <property type="match status" value="1"/>
</dbReference>
<accession>A0AAD4K3I2</accession>
<comment type="caution">
    <text evidence="2">The sequence shown here is derived from an EMBL/GenBank/DDBJ whole genome shotgun (WGS) entry which is preliminary data.</text>
</comment>
<dbReference type="SMART" id="SM00034">
    <property type="entry name" value="CLECT"/>
    <property type="match status" value="1"/>
</dbReference>
<protein>
    <recommendedName>
        <fullName evidence="1">C-type lectin domain-containing protein</fullName>
    </recommendedName>
</protein>
<dbReference type="EMBL" id="JAJJHW010001127">
    <property type="protein sequence ID" value="KAH8376882.1"/>
    <property type="molecule type" value="Genomic_DNA"/>
</dbReference>